<dbReference type="SUPFAM" id="SSF52402">
    <property type="entry name" value="Adenine nucleotide alpha hydrolases-like"/>
    <property type="match status" value="1"/>
</dbReference>
<gene>
    <name evidence="2" type="ORF">FCV91_03190</name>
</gene>
<feature type="domain" description="UspA" evidence="1">
    <location>
        <begin position="221"/>
        <end position="289"/>
    </location>
</feature>
<organism evidence="2 3">
    <name type="scientific">Vibrio lentus</name>
    <dbReference type="NCBI Taxonomy" id="136468"/>
    <lineage>
        <taxon>Bacteria</taxon>
        <taxon>Pseudomonadati</taxon>
        <taxon>Pseudomonadota</taxon>
        <taxon>Gammaproteobacteria</taxon>
        <taxon>Vibrionales</taxon>
        <taxon>Vibrionaceae</taxon>
        <taxon>Vibrio</taxon>
    </lineage>
</organism>
<dbReference type="Pfam" id="PF00582">
    <property type="entry name" value="Usp"/>
    <property type="match status" value="1"/>
</dbReference>
<proteinExistence type="predicted"/>
<protein>
    <submittedName>
        <fullName evidence="2">Universal stress protein</fullName>
    </submittedName>
</protein>
<evidence type="ECO:0000313" key="2">
    <source>
        <dbReference type="EMBL" id="TKG12623.1"/>
    </source>
</evidence>
<dbReference type="AlphaFoldDB" id="A0A4U2E8S2"/>
<dbReference type="CDD" id="cd00293">
    <property type="entry name" value="USP-like"/>
    <property type="match status" value="1"/>
</dbReference>
<accession>A0A4U2E8S2</accession>
<evidence type="ECO:0000259" key="1">
    <source>
        <dbReference type="Pfam" id="PF00582"/>
    </source>
</evidence>
<dbReference type="EMBL" id="SYVO01000006">
    <property type="protein sequence ID" value="TKG12623.1"/>
    <property type="molecule type" value="Genomic_DNA"/>
</dbReference>
<dbReference type="RefSeq" id="WP_099167050.1">
    <property type="nucleotide sequence ID" value="NZ_JAJGZU010000008.1"/>
</dbReference>
<dbReference type="Gene3D" id="3.40.50.12370">
    <property type="match status" value="1"/>
</dbReference>
<reference evidence="2 3" key="1">
    <citation type="submission" date="2019-04" db="EMBL/GenBank/DDBJ databases">
        <title>A reverse ecology approach based on a biological definition of microbial populations.</title>
        <authorList>
            <person name="Arevalo P."/>
            <person name="Vaninsberghe D."/>
            <person name="Elsherbini J."/>
            <person name="Gore J."/>
            <person name="Polz M."/>
        </authorList>
    </citation>
    <scope>NUCLEOTIDE SEQUENCE [LARGE SCALE GENOMIC DNA]</scope>
    <source>
        <strain evidence="2 3">10N.222.48.A1</strain>
    </source>
</reference>
<dbReference type="InterPro" id="IPR006016">
    <property type="entry name" value="UspA"/>
</dbReference>
<comment type="caution">
    <text evidence="2">The sequence shown here is derived from an EMBL/GenBank/DDBJ whole genome shotgun (WGS) entry which is preliminary data.</text>
</comment>
<dbReference type="Proteomes" id="UP000305840">
    <property type="component" value="Unassembled WGS sequence"/>
</dbReference>
<evidence type="ECO:0000313" key="3">
    <source>
        <dbReference type="Proteomes" id="UP000305840"/>
    </source>
</evidence>
<sequence>MTIRTIIMPFASTANSAERLEGALSIAQYFGAHLDVLHAQISSQQLMPEERQLLPSKCLSRIDQLVNNYVAEDMNQSEFEFTTLCDKLEVPLCDSDNLVMNEANKHVSAQWHNLTGYRADVVSERGKVSDLIIIPKPLNGKSSVSFDVAIEHGSRPILLMPREQKSFNPECIMIAWNGDDPGARAVKAAMPLLRKAKNIVVVTSERSLNKKPNQQDLKRYLGLHSIEVECISFKEGRIKTPQAILAHAEQFHADLIVAGALAHKKMHQQMLGGVTRRLLSKTNVPLFMVS</sequence>
<name>A0A4U2E8S2_9VIBR</name>